<keyword evidence="6 7" id="KW-0472">Membrane</keyword>
<comment type="similarity">
    <text evidence="2">Belongs to the FliR/MopE/SpaR family.</text>
</comment>
<keyword evidence="4 7" id="KW-0812">Transmembrane</keyword>
<dbReference type="PANTHER" id="PTHR30065">
    <property type="entry name" value="FLAGELLAR BIOSYNTHETIC PROTEIN FLIR"/>
    <property type="match status" value="1"/>
</dbReference>
<evidence type="ECO:0000256" key="3">
    <source>
        <dbReference type="ARBA" id="ARBA00022475"/>
    </source>
</evidence>
<feature type="transmembrane region" description="Helical" evidence="7">
    <location>
        <begin position="170"/>
        <end position="198"/>
    </location>
</feature>
<dbReference type="Proteomes" id="UP001218412">
    <property type="component" value="Chromosome"/>
</dbReference>
<keyword evidence="8" id="KW-0282">Flagellum</keyword>
<feature type="transmembrane region" description="Helical" evidence="7">
    <location>
        <begin position="12"/>
        <end position="30"/>
    </location>
</feature>
<evidence type="ECO:0000256" key="5">
    <source>
        <dbReference type="ARBA" id="ARBA00022989"/>
    </source>
</evidence>
<evidence type="ECO:0000256" key="1">
    <source>
        <dbReference type="ARBA" id="ARBA00004651"/>
    </source>
</evidence>
<accession>A0ABY7SZX0</accession>
<protein>
    <submittedName>
        <fullName evidence="8">Flagellar biosynthetic protein FliR</fullName>
    </submittedName>
</protein>
<keyword evidence="9" id="KW-1185">Reference proteome</keyword>
<dbReference type="PANTHER" id="PTHR30065:SF1">
    <property type="entry name" value="SURFACE PRESENTATION OF ANTIGENS PROTEIN SPAR"/>
    <property type="match status" value="1"/>
</dbReference>
<feature type="transmembrane region" description="Helical" evidence="7">
    <location>
        <begin position="218"/>
        <end position="247"/>
    </location>
</feature>
<dbReference type="EMBL" id="CP067134">
    <property type="protein sequence ID" value="WCR12423.1"/>
    <property type="molecule type" value="Genomic_DNA"/>
</dbReference>
<evidence type="ECO:0000256" key="2">
    <source>
        <dbReference type="ARBA" id="ARBA00009772"/>
    </source>
</evidence>
<keyword evidence="5 7" id="KW-1133">Transmembrane helix</keyword>
<keyword evidence="3" id="KW-1003">Cell membrane</keyword>
<evidence type="ECO:0000256" key="6">
    <source>
        <dbReference type="ARBA" id="ARBA00023136"/>
    </source>
</evidence>
<proteinExistence type="inferred from homology"/>
<evidence type="ECO:0000256" key="7">
    <source>
        <dbReference type="SAM" id="Phobius"/>
    </source>
</evidence>
<feature type="transmembrane region" description="Helical" evidence="7">
    <location>
        <begin position="67"/>
        <end position="88"/>
    </location>
</feature>
<keyword evidence="8" id="KW-0969">Cilium</keyword>
<organism evidence="8 9">
    <name type="scientific">Paracoccus stylophorae</name>
    <dbReference type="NCBI Taxonomy" id="659350"/>
    <lineage>
        <taxon>Bacteria</taxon>
        <taxon>Pseudomonadati</taxon>
        <taxon>Pseudomonadota</taxon>
        <taxon>Alphaproteobacteria</taxon>
        <taxon>Rhodobacterales</taxon>
        <taxon>Paracoccaceae</taxon>
        <taxon>Paracoccus</taxon>
    </lineage>
</organism>
<dbReference type="Pfam" id="PF01311">
    <property type="entry name" value="Bac_export_1"/>
    <property type="match status" value="1"/>
</dbReference>
<evidence type="ECO:0000256" key="4">
    <source>
        <dbReference type="ARBA" id="ARBA00022692"/>
    </source>
</evidence>
<evidence type="ECO:0000313" key="9">
    <source>
        <dbReference type="Proteomes" id="UP001218412"/>
    </source>
</evidence>
<evidence type="ECO:0000313" key="8">
    <source>
        <dbReference type="EMBL" id="WCR12423.1"/>
    </source>
</evidence>
<dbReference type="InterPro" id="IPR002010">
    <property type="entry name" value="T3SS_IM_R"/>
</dbReference>
<dbReference type="PRINTS" id="PR00953">
    <property type="entry name" value="TYPE3IMRPROT"/>
</dbReference>
<gene>
    <name evidence="8" type="ORF">JHW45_02055</name>
</gene>
<comment type="subcellular location">
    <subcellularLocation>
        <location evidence="1">Cell membrane</location>
        <topology evidence="1">Multi-pass membrane protein</topology>
    </subcellularLocation>
</comment>
<sequence>MWQLVNQWVPGLDWGMVLVYARVQACLLIVPGLGERVIPVRVRVGIAMAVTPLLAGLVGAVPPPQAAPALIAQIAGEMLIGLAAGALLRLLALALDVATTAIAATASLSQIVGVQNEAAPHPVGNLLHLGGMAVIMALGLPIMLVRMLADSLALWPPAGWPAIQGLADAAVAMVSHSFALAMMLAAPFTLGGFLFQALSGVINRVMPALPVAFIGSPASIMLALAALALMAPMLIALWADAVLGFTLPRAR</sequence>
<name>A0ABY7SZX0_9RHOB</name>
<feature type="transmembrane region" description="Helical" evidence="7">
    <location>
        <begin position="42"/>
        <end position="61"/>
    </location>
</feature>
<reference evidence="8 9" key="1">
    <citation type="submission" date="2021-01" db="EMBL/GenBank/DDBJ databases">
        <title>Biogeographic distribution of Paracoccus.</title>
        <authorList>
            <person name="Hollensteiner J."/>
            <person name="Leineberger J."/>
            <person name="Brinkhoff T."/>
            <person name="Daniel R."/>
        </authorList>
    </citation>
    <scope>NUCLEOTIDE SEQUENCE [LARGE SCALE GENOMIC DNA]</scope>
    <source>
        <strain evidence="8 9">LMG25392</strain>
    </source>
</reference>
<feature type="transmembrane region" description="Helical" evidence="7">
    <location>
        <begin position="126"/>
        <end position="149"/>
    </location>
</feature>
<keyword evidence="8" id="KW-0966">Cell projection</keyword>